<sequence length="249" mass="27894">MSCHMKAYFVLTPILRGTSSVQGAQADYQLKSRRKAAKMLVIVVIMFALCYLPVHIYSIASLVFTLPVEVKYLVMLSHWLCYFNSACNPGNFVESLSEHLNATPGGPPGVGRHQTPTSQSTAATQHQFALSRLVCPAAFPAFSPPTRPHVAACFHQNVPMFSANSVMTWKFRTEFLRTFGCRKWANNSRNRGHPMIRRHRHQQQARFGDPYYCGPRGTTGTGGLSSNSTSYTYTRRTELTRASGRTYFS</sequence>
<reference evidence="12 13" key="1">
    <citation type="submission" date="2015-12" db="EMBL/GenBank/DDBJ databases">
        <title>The genome of Folsomia candida.</title>
        <authorList>
            <person name="Faddeeva A."/>
            <person name="Derks M.F."/>
            <person name="Anvar Y."/>
            <person name="Smit S."/>
            <person name="Van Straalen N."/>
            <person name="Roelofs D."/>
        </authorList>
    </citation>
    <scope>NUCLEOTIDE SEQUENCE [LARGE SCALE GENOMIC DNA]</scope>
    <source>
        <strain evidence="12 13">VU population</strain>
        <tissue evidence="12">Whole body</tissue>
    </source>
</reference>
<dbReference type="AlphaFoldDB" id="A0A226F0E5"/>
<feature type="transmembrane region" description="Helical" evidence="10">
    <location>
        <begin position="39"/>
        <end position="66"/>
    </location>
</feature>
<evidence type="ECO:0000259" key="11">
    <source>
        <dbReference type="PROSITE" id="PS50262"/>
    </source>
</evidence>
<evidence type="ECO:0000256" key="9">
    <source>
        <dbReference type="SAM" id="MobiDB-lite"/>
    </source>
</evidence>
<dbReference type="InterPro" id="IPR017452">
    <property type="entry name" value="GPCR_Rhodpsn_7TM"/>
</dbReference>
<dbReference type="PANTHER" id="PTHR45695">
    <property type="entry name" value="LEUCOKININ RECEPTOR-RELATED"/>
    <property type="match status" value="1"/>
</dbReference>
<gene>
    <name evidence="12" type="ORF">Fcan01_03413</name>
</gene>
<keyword evidence="6 10" id="KW-0472">Membrane</keyword>
<evidence type="ECO:0000256" key="6">
    <source>
        <dbReference type="ARBA" id="ARBA00023136"/>
    </source>
</evidence>
<evidence type="ECO:0000256" key="5">
    <source>
        <dbReference type="ARBA" id="ARBA00023040"/>
    </source>
</evidence>
<keyword evidence="7 12" id="KW-0675">Receptor</keyword>
<comment type="subcellular location">
    <subcellularLocation>
        <location evidence="1">Membrane</location>
        <topology evidence="1">Multi-pass membrane protein</topology>
    </subcellularLocation>
</comment>
<evidence type="ECO:0000313" key="12">
    <source>
        <dbReference type="EMBL" id="OXA62621.1"/>
    </source>
</evidence>
<dbReference type="PANTHER" id="PTHR45695:SF15">
    <property type="entry name" value="OPSIN RH2"/>
    <property type="match status" value="1"/>
</dbReference>
<comment type="similarity">
    <text evidence="2">Belongs to the G-protein coupled receptor 1 family.</text>
</comment>
<comment type="caution">
    <text evidence="12">The sequence shown here is derived from an EMBL/GenBank/DDBJ whole genome shotgun (WGS) entry which is preliminary data.</text>
</comment>
<dbReference type="PROSITE" id="PS50262">
    <property type="entry name" value="G_PROTEIN_RECEP_F1_2"/>
    <property type="match status" value="1"/>
</dbReference>
<feature type="domain" description="G-protein coupled receptors family 1 profile" evidence="11">
    <location>
        <begin position="1"/>
        <end position="92"/>
    </location>
</feature>
<dbReference type="GO" id="GO:0004930">
    <property type="term" value="F:G protein-coupled receptor activity"/>
    <property type="evidence" value="ECO:0007669"/>
    <property type="project" value="UniProtKB-KW"/>
</dbReference>
<keyword evidence="4 10" id="KW-1133">Transmembrane helix</keyword>
<dbReference type="SUPFAM" id="SSF81321">
    <property type="entry name" value="Family A G protein-coupled receptor-like"/>
    <property type="match status" value="1"/>
</dbReference>
<dbReference type="InterPro" id="IPR000276">
    <property type="entry name" value="GPCR_Rhodpsn"/>
</dbReference>
<name>A0A226F0E5_FOLCA</name>
<dbReference type="Proteomes" id="UP000198287">
    <property type="component" value="Unassembled WGS sequence"/>
</dbReference>
<evidence type="ECO:0000256" key="10">
    <source>
        <dbReference type="SAM" id="Phobius"/>
    </source>
</evidence>
<proteinExistence type="inferred from homology"/>
<dbReference type="GO" id="GO:0005886">
    <property type="term" value="C:plasma membrane"/>
    <property type="evidence" value="ECO:0007669"/>
    <property type="project" value="TreeGrafter"/>
</dbReference>
<evidence type="ECO:0000256" key="8">
    <source>
        <dbReference type="ARBA" id="ARBA00023224"/>
    </source>
</evidence>
<evidence type="ECO:0000256" key="3">
    <source>
        <dbReference type="ARBA" id="ARBA00022692"/>
    </source>
</evidence>
<dbReference type="Pfam" id="PF00001">
    <property type="entry name" value="7tm_1"/>
    <property type="match status" value="1"/>
</dbReference>
<evidence type="ECO:0000256" key="1">
    <source>
        <dbReference type="ARBA" id="ARBA00004141"/>
    </source>
</evidence>
<dbReference type="OrthoDB" id="5987936at2759"/>
<feature type="compositionally biased region" description="Low complexity" evidence="9">
    <location>
        <begin position="113"/>
        <end position="122"/>
    </location>
</feature>
<evidence type="ECO:0000256" key="2">
    <source>
        <dbReference type="ARBA" id="ARBA00010663"/>
    </source>
</evidence>
<keyword evidence="3 10" id="KW-0812">Transmembrane</keyword>
<keyword evidence="5" id="KW-0297">G-protein coupled receptor</keyword>
<accession>A0A226F0E5</accession>
<organism evidence="12 13">
    <name type="scientific">Folsomia candida</name>
    <name type="common">Springtail</name>
    <dbReference type="NCBI Taxonomy" id="158441"/>
    <lineage>
        <taxon>Eukaryota</taxon>
        <taxon>Metazoa</taxon>
        <taxon>Ecdysozoa</taxon>
        <taxon>Arthropoda</taxon>
        <taxon>Hexapoda</taxon>
        <taxon>Collembola</taxon>
        <taxon>Entomobryomorpha</taxon>
        <taxon>Isotomoidea</taxon>
        <taxon>Isotomidae</taxon>
        <taxon>Proisotominae</taxon>
        <taxon>Folsomia</taxon>
    </lineage>
</organism>
<feature type="region of interest" description="Disordered" evidence="9">
    <location>
        <begin position="103"/>
        <end position="122"/>
    </location>
</feature>
<protein>
    <submittedName>
        <fullName evidence="12">Orexin receptor type 1</fullName>
    </submittedName>
</protein>
<dbReference type="Gene3D" id="1.20.1070.10">
    <property type="entry name" value="Rhodopsin 7-helix transmembrane proteins"/>
    <property type="match status" value="1"/>
</dbReference>
<evidence type="ECO:0000256" key="4">
    <source>
        <dbReference type="ARBA" id="ARBA00022989"/>
    </source>
</evidence>
<dbReference type="EMBL" id="LNIX01000001">
    <property type="protein sequence ID" value="OXA62621.1"/>
    <property type="molecule type" value="Genomic_DNA"/>
</dbReference>
<keyword evidence="13" id="KW-1185">Reference proteome</keyword>
<keyword evidence="8" id="KW-0807">Transducer</keyword>
<dbReference type="STRING" id="158441.A0A226F0E5"/>
<evidence type="ECO:0000256" key="7">
    <source>
        <dbReference type="ARBA" id="ARBA00023170"/>
    </source>
</evidence>
<evidence type="ECO:0000313" key="13">
    <source>
        <dbReference type="Proteomes" id="UP000198287"/>
    </source>
</evidence>